<dbReference type="EMBL" id="BARU01041620">
    <property type="protein sequence ID" value="GAH76938.1"/>
    <property type="molecule type" value="Genomic_DNA"/>
</dbReference>
<name>X1K4F3_9ZZZZ</name>
<sequence length="114" mass="13392">MKELESEPFLLKENINQFFNSIPIPSYIWQKKDDDFILIDYNSAAEQLKYRKIIDIINGKASEIYQDRPDIVEAINRSYQEKISISLKSNYTVKTTGQKKYNSLNIHHLPPDLI</sequence>
<feature type="non-terminal residue" evidence="1">
    <location>
        <position position="114"/>
    </location>
</feature>
<gene>
    <name evidence="1" type="ORF">S03H2_64128</name>
</gene>
<dbReference type="AlphaFoldDB" id="X1K4F3"/>
<proteinExistence type="predicted"/>
<comment type="caution">
    <text evidence="1">The sequence shown here is derived from an EMBL/GenBank/DDBJ whole genome shotgun (WGS) entry which is preliminary data.</text>
</comment>
<evidence type="ECO:0008006" key="2">
    <source>
        <dbReference type="Google" id="ProtNLM"/>
    </source>
</evidence>
<organism evidence="1">
    <name type="scientific">marine sediment metagenome</name>
    <dbReference type="NCBI Taxonomy" id="412755"/>
    <lineage>
        <taxon>unclassified sequences</taxon>
        <taxon>metagenomes</taxon>
        <taxon>ecological metagenomes</taxon>
    </lineage>
</organism>
<protein>
    <recommendedName>
        <fullName evidence="2">PAS domain-containing protein</fullName>
    </recommendedName>
</protein>
<reference evidence="1" key="1">
    <citation type="journal article" date="2014" name="Front. Microbiol.">
        <title>High frequency of phylogenetically diverse reductive dehalogenase-homologous genes in deep subseafloor sedimentary metagenomes.</title>
        <authorList>
            <person name="Kawai M."/>
            <person name="Futagami T."/>
            <person name="Toyoda A."/>
            <person name="Takaki Y."/>
            <person name="Nishi S."/>
            <person name="Hori S."/>
            <person name="Arai W."/>
            <person name="Tsubouchi T."/>
            <person name="Morono Y."/>
            <person name="Uchiyama I."/>
            <person name="Ito T."/>
            <person name="Fujiyama A."/>
            <person name="Inagaki F."/>
            <person name="Takami H."/>
        </authorList>
    </citation>
    <scope>NUCLEOTIDE SEQUENCE</scope>
    <source>
        <strain evidence="1">Expedition CK06-06</strain>
    </source>
</reference>
<evidence type="ECO:0000313" key="1">
    <source>
        <dbReference type="EMBL" id="GAH76938.1"/>
    </source>
</evidence>
<accession>X1K4F3</accession>